<sequence length="595" mass="64818">MGWPSDVVAACDFDSLRIDPAALFGQQHGDDACHILRLANPAQGRLRRQHRLELIIEPTAQFGTNGAGRHSVGPDASTGKLGRHIAGQDFKPALERRIGSNPRSGYASGGTGQIDDAGVFRHQRQQCLGEEKRAFEMHVEQAIELRFADRLQRIEQPVASVVDQAAQCCDAPDVLQDGAHRRSKRLEAADVSDIQPERNSLATGLRDTLDHRCGGLRVGVVGKDDPHPASSHVFGCTCADATAAASDYDDAHVMFLCGLNVSPQYPAPSPGAYPLLLETCLFLLLACAAPCPALSMRGMDNQLNELRLLAARAENRRTETGIPRVAMVQGKIPEHMLAAVYDPMINVILQGSKHMTVGDSTLEYDPATYFVMSIDLPAVGSVHPARSGEPYLAVSLTLDPAVLSTLFADLPKPASRLENKPGFSVAPVTTELMDAWVRMLRLMGDPNAIAALAPVYEREIIFRVLQGPHGWMLREIAAPDTAMARVNMSIQWIRRDFAEPLGVERLAERASMSVSAFHRHFKAVTNLSPLQYQKRVRLLHARTLMVANAKSVMAAAFEVGYESATQFSRDYSRVFGLPPAQDAGRILEATRGSSS</sequence>
<proteinExistence type="predicted"/>
<organism evidence="6 7">
    <name type="scientific">Pseudomonas syringae pv. aptata</name>
    <dbReference type="NCBI Taxonomy" id="83167"/>
    <lineage>
        <taxon>Bacteria</taxon>
        <taxon>Pseudomonadati</taxon>
        <taxon>Pseudomonadota</taxon>
        <taxon>Gammaproteobacteria</taxon>
        <taxon>Pseudomonadales</taxon>
        <taxon>Pseudomonadaceae</taxon>
        <taxon>Pseudomonas</taxon>
        <taxon>Pseudomonas syringae</taxon>
    </lineage>
</organism>
<dbReference type="PANTHER" id="PTHR43436:SF1">
    <property type="entry name" value="TRANSCRIPTIONAL REGULATORY PROTEIN"/>
    <property type="match status" value="1"/>
</dbReference>
<evidence type="ECO:0000256" key="3">
    <source>
        <dbReference type="ARBA" id="ARBA00023163"/>
    </source>
</evidence>
<dbReference type="PROSITE" id="PS00041">
    <property type="entry name" value="HTH_ARAC_FAMILY_1"/>
    <property type="match status" value="1"/>
</dbReference>
<dbReference type="Pfam" id="PF06719">
    <property type="entry name" value="AraC_N"/>
    <property type="match status" value="1"/>
</dbReference>
<dbReference type="Gene3D" id="1.10.10.60">
    <property type="entry name" value="Homeodomain-like"/>
    <property type="match status" value="2"/>
</dbReference>
<name>A0A0Q0DBV7_PSEAP</name>
<dbReference type="InterPro" id="IPR009057">
    <property type="entry name" value="Homeodomain-like_sf"/>
</dbReference>
<dbReference type="Pfam" id="PF12833">
    <property type="entry name" value="HTH_18"/>
    <property type="match status" value="1"/>
</dbReference>
<dbReference type="InterPro" id="IPR018060">
    <property type="entry name" value="HTH_AraC"/>
</dbReference>
<evidence type="ECO:0000256" key="4">
    <source>
        <dbReference type="SAM" id="MobiDB-lite"/>
    </source>
</evidence>
<evidence type="ECO:0000313" key="6">
    <source>
        <dbReference type="EMBL" id="RMO60547.1"/>
    </source>
</evidence>
<dbReference type="PROSITE" id="PS01124">
    <property type="entry name" value="HTH_ARAC_FAMILY_2"/>
    <property type="match status" value="1"/>
</dbReference>
<dbReference type="GO" id="GO:0009893">
    <property type="term" value="P:positive regulation of metabolic process"/>
    <property type="evidence" value="ECO:0007669"/>
    <property type="project" value="UniProtKB-ARBA"/>
</dbReference>
<dbReference type="AlphaFoldDB" id="A0A0Q0DBV7"/>
<keyword evidence="3" id="KW-0804">Transcription</keyword>
<evidence type="ECO:0000256" key="1">
    <source>
        <dbReference type="ARBA" id="ARBA00023015"/>
    </source>
</evidence>
<evidence type="ECO:0000259" key="5">
    <source>
        <dbReference type="PROSITE" id="PS01124"/>
    </source>
</evidence>
<dbReference type="GO" id="GO:0003700">
    <property type="term" value="F:DNA-binding transcription factor activity"/>
    <property type="evidence" value="ECO:0007669"/>
    <property type="project" value="InterPro"/>
</dbReference>
<accession>A0A0Q0DBV7</accession>
<reference evidence="6 7" key="1">
    <citation type="submission" date="2018-08" db="EMBL/GenBank/DDBJ databases">
        <title>Recombination of ecologically and evolutionarily significant loci maintains genetic cohesion in the Pseudomonas syringae species complex.</title>
        <authorList>
            <person name="Dillon M."/>
            <person name="Thakur S."/>
            <person name="Almeida R.N.D."/>
            <person name="Weir B.S."/>
            <person name="Guttman D.S."/>
        </authorList>
    </citation>
    <scope>NUCLEOTIDE SEQUENCE [LARGE SCALE GENOMIC DNA]</scope>
    <source>
        <strain evidence="6 7">ICMP 4388</strain>
    </source>
</reference>
<dbReference type="SMART" id="SM00342">
    <property type="entry name" value="HTH_ARAC"/>
    <property type="match status" value="1"/>
</dbReference>
<evidence type="ECO:0000313" key="7">
    <source>
        <dbReference type="Proteomes" id="UP000274541"/>
    </source>
</evidence>
<evidence type="ECO:0000256" key="2">
    <source>
        <dbReference type="ARBA" id="ARBA00023125"/>
    </source>
</evidence>
<dbReference type="EMBL" id="RBPX01000301">
    <property type="protein sequence ID" value="RMO60547.1"/>
    <property type="molecule type" value="Genomic_DNA"/>
</dbReference>
<gene>
    <name evidence="6" type="ORF">ALQ37_04471</name>
</gene>
<dbReference type="InterPro" id="IPR018062">
    <property type="entry name" value="HTH_AraC-typ_CS"/>
</dbReference>
<dbReference type="InterPro" id="IPR009594">
    <property type="entry name" value="Tscrpt_reg_HTH_AraC_N"/>
</dbReference>
<feature type="domain" description="HTH araC/xylS-type" evidence="5">
    <location>
        <begin position="487"/>
        <end position="585"/>
    </location>
</feature>
<keyword evidence="2" id="KW-0238">DNA-binding</keyword>
<dbReference type="PANTHER" id="PTHR43436">
    <property type="entry name" value="ARAC-FAMILY TRANSCRIPTIONAL REGULATOR"/>
    <property type="match status" value="1"/>
</dbReference>
<comment type="caution">
    <text evidence="6">The sequence shown here is derived from an EMBL/GenBank/DDBJ whole genome shotgun (WGS) entry which is preliminary data.</text>
</comment>
<dbReference type="SUPFAM" id="SSF46689">
    <property type="entry name" value="Homeodomain-like"/>
    <property type="match status" value="2"/>
</dbReference>
<keyword evidence="1" id="KW-0805">Transcription regulation</keyword>
<dbReference type="Proteomes" id="UP000274541">
    <property type="component" value="Unassembled WGS sequence"/>
</dbReference>
<dbReference type="GO" id="GO:0043565">
    <property type="term" value="F:sequence-specific DNA binding"/>
    <property type="evidence" value="ECO:0007669"/>
    <property type="project" value="InterPro"/>
</dbReference>
<feature type="region of interest" description="Disordered" evidence="4">
    <location>
        <begin position="96"/>
        <end position="115"/>
    </location>
</feature>
<protein>
    <submittedName>
        <fullName evidence="6">Helix-turn-helix, AraC type:AraC-type transcriptional regulator</fullName>
    </submittedName>
</protein>